<proteinExistence type="predicted"/>
<feature type="region of interest" description="Disordered" evidence="1">
    <location>
        <begin position="470"/>
        <end position="503"/>
    </location>
</feature>
<evidence type="ECO:0000256" key="1">
    <source>
        <dbReference type="SAM" id="MobiDB-lite"/>
    </source>
</evidence>
<accession>C7E4U5</accession>
<feature type="region of interest" description="Disordered" evidence="1">
    <location>
        <begin position="350"/>
        <end position="454"/>
    </location>
</feature>
<reference evidence="2" key="1">
    <citation type="submission" date="2009-06" db="EMBL/GenBank/DDBJ databases">
        <authorList>
            <person name="Perna N.T."/>
        </authorList>
    </citation>
    <scope>NUCLEOTIDE SEQUENCE</scope>
    <source>
        <strain evidence="2">DC283</strain>
    </source>
</reference>
<reference evidence="3 4" key="2">
    <citation type="journal article" date="2012" name="Mol. Microbiol.">
        <title>The genetic and structural basis of two distinct terminal side branch residues in stewartan and amylovoran exopolysaccharides and their potential role in host adaptation.</title>
        <authorList>
            <person name="Wang X."/>
            <person name="Yang F."/>
            <person name="von Bodman S.B."/>
        </authorList>
    </citation>
    <scope>NUCLEOTIDE SEQUENCE [LARGE SCALE GENOMIC DNA]</scope>
    <source>
        <strain evidence="3 4">DC283</strain>
    </source>
</reference>
<dbReference type="Proteomes" id="UP000005050">
    <property type="component" value="Unassembled WGS sequence"/>
</dbReference>
<dbReference type="AlphaFoldDB" id="C7E4U5"/>
<feature type="compositionally biased region" description="Polar residues" evidence="1">
    <location>
        <begin position="629"/>
        <end position="653"/>
    </location>
</feature>
<accession>H3RL14</accession>
<evidence type="ECO:0000313" key="3">
    <source>
        <dbReference type="EMBL" id="EHT98009.1"/>
    </source>
</evidence>
<sequence length="659" mass="72593">MRGITRSYSQIELIRPNAQSKGVAKNAMQQHELLAKLKHVNNTARERFIAQPYDDALARDVLRSEIQLGVPDKLHNASLTYNGTRARDLIGFISEQVNERGTPADKAKLDSVSNKLANLAGLEKDEKKIAGQLDELVSKFARGSGEKFINNFMETHCYPAWIKYHESQGIDVKDKETFNKQLNACSTVLNRRLDVMSEPGKPWELLVQNMSMLIDECAAVSKTLIRHEFDAPPADAEPEKPEALKATPNGRRYDIHGGADKGGMTLHINNSNSNHNGDISNAPVYPGGHSAAVDPHTRRLEIVEKLNISPSEKYELARHIIDGCYGSRVIAHIESVRVDNQDSVTEQTQVIPPFAQQSEVPPVDDSVNTRADDVYSQRTHAREQDPDERIPDPARNVSTRAPEMPPRADEPRTRSQDEQPSPAATRSVATQTPATRSAGENKTTQIYTTERTLTQWSRRESVKVHHFAPMNKPAEGFPTLKPVNGQRPAASPTPEQSVTQPPVDEPMISASDVMRGGATVRRTVRVASSHLPEPSVAGLVTLGDVGQENSSVSSSVDEADGGAQNAANPFSITDRIRYFEQAQKTQPASPRVSRPTSRTAPDHVYSTIRTRSRWNFDVPEPKSFVPRNTDASDSGTMSRGDVTNGSVKDTNSAGEYDDE</sequence>
<evidence type="ECO:0000313" key="4">
    <source>
        <dbReference type="Proteomes" id="UP000005050"/>
    </source>
</evidence>
<feature type="compositionally biased region" description="Polar residues" evidence="1">
    <location>
        <begin position="418"/>
        <end position="454"/>
    </location>
</feature>
<dbReference type="PATRIC" id="fig|660596.6.peg.5115"/>
<feature type="compositionally biased region" description="Basic and acidic residues" evidence="1">
    <location>
        <begin position="370"/>
        <end position="392"/>
    </location>
</feature>
<dbReference type="EMBL" id="AHIE01000039">
    <property type="protein sequence ID" value="EHT98009.1"/>
    <property type="molecule type" value="Genomic_DNA"/>
</dbReference>
<organism evidence="2">
    <name type="scientific">Pantoea stewartii subsp. stewartii DC283</name>
    <dbReference type="NCBI Taxonomy" id="660596"/>
    <lineage>
        <taxon>Bacteria</taxon>
        <taxon>Pseudomonadati</taxon>
        <taxon>Pseudomonadota</taxon>
        <taxon>Gammaproteobacteria</taxon>
        <taxon>Enterobacterales</taxon>
        <taxon>Erwiniaceae</taxon>
        <taxon>Pantoea</taxon>
    </lineage>
</organism>
<protein>
    <submittedName>
        <fullName evidence="2">Uncharacterized protein</fullName>
    </submittedName>
</protein>
<name>C7E4U5_PANSE</name>
<feature type="compositionally biased region" description="Polar residues" evidence="1">
    <location>
        <begin position="582"/>
        <end position="599"/>
    </location>
</feature>
<dbReference type="EMBL" id="GQ249669">
    <property type="protein sequence ID" value="ACT68042.1"/>
    <property type="molecule type" value="Genomic_DNA"/>
</dbReference>
<feature type="region of interest" description="Disordered" evidence="1">
    <location>
        <begin position="232"/>
        <end position="252"/>
    </location>
</feature>
<feature type="compositionally biased region" description="Polar residues" evidence="1">
    <location>
        <begin position="547"/>
        <end position="556"/>
    </location>
</feature>
<feature type="compositionally biased region" description="Basic and acidic residues" evidence="1">
    <location>
        <begin position="406"/>
        <end position="417"/>
    </location>
</feature>
<gene>
    <name evidence="2" type="primary">psa5</name>
    <name evidence="3" type="ORF">CKS_4517</name>
</gene>
<feature type="region of interest" description="Disordered" evidence="1">
    <location>
        <begin position="581"/>
        <end position="659"/>
    </location>
</feature>
<feature type="compositionally biased region" description="Polar residues" evidence="1">
    <location>
        <begin position="350"/>
        <end position="359"/>
    </location>
</feature>
<reference evidence="3" key="3">
    <citation type="submission" date="2012-01" db="EMBL/GenBank/DDBJ databases">
        <authorList>
            <person name="Biehl B.S."/>
            <person name="Ding Y."/>
            <person name="Dugan-Rocha S.P."/>
            <person name="Gibbs R.A."/>
            <person name="Glasner J.D."/>
            <person name="Kovar C."/>
            <person name="Muzny D.M."/>
            <person name="Neeno-Eckwall E.C."/>
            <person name="Perna N.T."/>
            <person name="Qin X."/>
            <person name="von Bodman S.B."/>
            <person name="Weinstock G.M."/>
        </authorList>
    </citation>
    <scope>NUCLEOTIDE SEQUENCE</scope>
    <source>
        <strain evidence="3">DC283</strain>
    </source>
</reference>
<feature type="region of interest" description="Disordered" evidence="1">
    <location>
        <begin position="547"/>
        <end position="567"/>
    </location>
</feature>
<evidence type="ECO:0000313" key="2">
    <source>
        <dbReference type="EMBL" id="ACT68042.1"/>
    </source>
</evidence>